<dbReference type="EMBL" id="JACBZS010000001">
    <property type="protein sequence ID" value="NYI70496.1"/>
    <property type="molecule type" value="Genomic_DNA"/>
</dbReference>
<keyword evidence="3" id="KW-1185">Reference proteome</keyword>
<evidence type="ECO:0000256" key="1">
    <source>
        <dbReference type="ARBA" id="ARBA00023002"/>
    </source>
</evidence>
<dbReference type="InterPro" id="IPR002347">
    <property type="entry name" value="SDR_fam"/>
</dbReference>
<keyword evidence="1" id="KW-0560">Oxidoreductase</keyword>
<dbReference type="Pfam" id="PF00106">
    <property type="entry name" value="adh_short"/>
    <property type="match status" value="1"/>
</dbReference>
<name>A0A7Z0D7T3_9ACTN</name>
<organism evidence="2 3">
    <name type="scientific">Naumannella cuiyingiana</name>
    <dbReference type="NCBI Taxonomy" id="1347891"/>
    <lineage>
        <taxon>Bacteria</taxon>
        <taxon>Bacillati</taxon>
        <taxon>Actinomycetota</taxon>
        <taxon>Actinomycetes</taxon>
        <taxon>Propionibacteriales</taxon>
        <taxon>Propionibacteriaceae</taxon>
        <taxon>Naumannella</taxon>
    </lineage>
</organism>
<gene>
    <name evidence="2" type="ORF">GGQ54_001056</name>
</gene>
<proteinExistence type="predicted"/>
<dbReference type="PANTHER" id="PTHR43157:SF73">
    <property type="entry name" value="WW DOMAIN-CONTAINING OXIDOREDUCTASE-LIKE PROTEIN"/>
    <property type="match status" value="1"/>
</dbReference>
<protein>
    <submittedName>
        <fullName evidence="2">NAD(P)-dependent dehydrogenase (Short-subunit alcohol dehydrogenase family)</fullName>
    </submittedName>
</protein>
<comment type="caution">
    <text evidence="2">The sequence shown here is derived from an EMBL/GenBank/DDBJ whole genome shotgun (WGS) entry which is preliminary data.</text>
</comment>
<dbReference type="AlphaFoldDB" id="A0A7Z0D7T3"/>
<reference evidence="2 3" key="1">
    <citation type="submission" date="2020-07" db="EMBL/GenBank/DDBJ databases">
        <title>Sequencing the genomes of 1000 actinobacteria strains.</title>
        <authorList>
            <person name="Klenk H.-P."/>
        </authorList>
    </citation>
    <scope>NUCLEOTIDE SEQUENCE [LARGE SCALE GENOMIC DNA]</scope>
    <source>
        <strain evidence="2 3">DSM 103164</strain>
    </source>
</reference>
<accession>A0A7Z0D7T3</accession>
<evidence type="ECO:0000313" key="2">
    <source>
        <dbReference type="EMBL" id="NYI70496.1"/>
    </source>
</evidence>
<dbReference type="Proteomes" id="UP000527616">
    <property type="component" value="Unassembled WGS sequence"/>
</dbReference>
<dbReference type="PANTHER" id="PTHR43157">
    <property type="entry name" value="PHOSPHATIDYLINOSITOL-GLYCAN BIOSYNTHESIS CLASS F PROTEIN-RELATED"/>
    <property type="match status" value="1"/>
</dbReference>
<evidence type="ECO:0000313" key="3">
    <source>
        <dbReference type="Proteomes" id="UP000527616"/>
    </source>
</evidence>
<dbReference type="GO" id="GO:0016491">
    <property type="term" value="F:oxidoreductase activity"/>
    <property type="evidence" value="ECO:0007669"/>
    <property type="project" value="UniProtKB-KW"/>
</dbReference>
<sequence length="231" mass="25160">MDLADLSSVRRFAESWDRRIDVLINNAAVMMVPEGRTADGAELQIGTNHLGHFALTNLLLPAITDRVVTVVSKAHVFGRIDLDDLHWRRRRYSPMGAYAQSKLANLLFTRELQRRLAATGSRLALAADPGFAATDLARHTERPLLDVFLGVGIRLAAQGVERSARPILAATAADVGPATWIGPDGPFGLRGRPAVVRWPPATTDTYLGQRLWDLSARETGTDFAPVSTSVT</sequence>
<dbReference type="SUPFAM" id="SSF51735">
    <property type="entry name" value="NAD(P)-binding Rossmann-fold domains"/>
    <property type="match status" value="1"/>
</dbReference>
<dbReference type="Gene3D" id="3.40.50.720">
    <property type="entry name" value="NAD(P)-binding Rossmann-like Domain"/>
    <property type="match status" value="1"/>
</dbReference>
<dbReference type="InterPro" id="IPR036291">
    <property type="entry name" value="NAD(P)-bd_dom_sf"/>
</dbReference>